<dbReference type="Pfam" id="PF00689">
    <property type="entry name" value="Cation_ATPase_C"/>
    <property type="match status" value="1"/>
</dbReference>
<keyword evidence="3" id="KW-0547">Nucleotide-binding</keyword>
<feature type="transmembrane region" description="Helical" evidence="9">
    <location>
        <begin position="824"/>
        <end position="844"/>
    </location>
</feature>
<feature type="transmembrane region" description="Helical" evidence="9">
    <location>
        <begin position="792"/>
        <end position="812"/>
    </location>
</feature>
<dbReference type="EC" id="3.6.3.8" evidence="11"/>
<dbReference type="InterPro" id="IPR008250">
    <property type="entry name" value="ATPase_P-typ_transduc_dom_A_sf"/>
</dbReference>
<feature type="transmembrane region" description="Helical" evidence="9">
    <location>
        <begin position="46"/>
        <end position="69"/>
    </location>
</feature>
<evidence type="ECO:0000313" key="12">
    <source>
        <dbReference type="Proteomes" id="UP000077275"/>
    </source>
</evidence>
<evidence type="ECO:0000256" key="7">
    <source>
        <dbReference type="ARBA" id="ARBA00023136"/>
    </source>
</evidence>
<feature type="region of interest" description="Disordered" evidence="8">
    <location>
        <begin position="454"/>
        <end position="477"/>
    </location>
</feature>
<sequence>MSNKDKIFQRYGTSESGLSHEEAKSKLSKYGKNELREEKKDHPIKLFIMQFFDVLILLLLVAAIAAYFVGDVIDAVVILIVVILNATIGFIQEYRAEKAMEKLKSLVSTNAVVKRDGEFEKISGTDLTIGDIVVIEEGDKIPADILLIETADLRIDESSLTGESKPVTKECGVNSSHINSNSNNSNRNSNNSSDSNSNNSNKNDTDEYFENFDKDSHDENIRKKIGYMDSNVISGRGMGVVIAIGMETSIGKIAEMIQEKDVDTPLQEKISSLSKTLGLIAVVVCIFVFGLQLFKGHPLVETFMTAVSLAVAAVPEGLPAILTLTLALGMQKMAKSNAIVRKLLAVETLGSCTVVCTDKTGTLTLNKMSVVDARINNKDKALEISALCNNSSIKDNKAVGDPTDVAVMLYGQDNDYTKLKLEKIYPRIKEIPLDSVRKRMTTIHELKDDSNIFSNTNEVTNNGNDTTHSTISSTSSSSTSQNLYVFSKGAPEIMLGLCKYIDNDGTIEIINDEIKETISKNIHEMTNSALRVLALAYKKMERDSSIEDPQNVEKDLIFVGLVGMMDPPREEAKEAVSSCKTAGINVVMITGDHKSTAAAIGRKIGILDQGKVLIGSELEELSDEEFSAIVEDVQVYARVYPEQKVRIVEALQNHDNVVSMTGDGVNDAPALKKASIGVAMGSGTDVSKESADMVIQDDNFATIIGAIEEGRKIFDNIKRFVKFQVSTNVGAILTIVAASILSLPIPFNPIQILWINIIMDGPPAQSLGMEGAEKDIMGRNPEKGNILTKITLIRIFVAGVVMAVGTLLLYFYELNVNKELANGSTIAMTVAFTVFVMFQIFNAINNRANSKDKNNFFWVAIAASFLLQLLVIYLPYLQGIFRTTGLEWFHWILILIVSGTILVSERILDRILIK</sequence>
<keyword evidence="12" id="KW-1185">Reference proteome</keyword>
<accession>A0A166D4B6</accession>
<feature type="transmembrane region" description="Helical" evidence="9">
    <location>
        <begin position="888"/>
        <end position="908"/>
    </location>
</feature>
<dbReference type="PRINTS" id="PR00119">
    <property type="entry name" value="CATATPASE"/>
</dbReference>
<keyword evidence="2 9" id="KW-0812">Transmembrane</keyword>
<dbReference type="OrthoDB" id="8588at2157"/>
<evidence type="ECO:0000313" key="11">
    <source>
        <dbReference type="EMBL" id="KZX15194.1"/>
    </source>
</evidence>
<feature type="transmembrane region" description="Helical" evidence="9">
    <location>
        <begin position="306"/>
        <end position="328"/>
    </location>
</feature>
<comment type="subcellular location">
    <subcellularLocation>
        <location evidence="1">Membrane</location>
        <topology evidence="1">Multi-pass membrane protein</topology>
    </subcellularLocation>
</comment>
<dbReference type="FunFam" id="3.40.50.1000:FF:000028">
    <property type="entry name" value="Calcium-transporting P-type ATPase, putative"/>
    <property type="match status" value="1"/>
</dbReference>
<dbReference type="Pfam" id="PF13246">
    <property type="entry name" value="Cation_ATPase"/>
    <property type="match status" value="2"/>
</dbReference>
<dbReference type="PANTHER" id="PTHR42861">
    <property type="entry name" value="CALCIUM-TRANSPORTING ATPASE"/>
    <property type="match status" value="1"/>
</dbReference>
<name>A0A166D4B6_9EURY</name>
<dbReference type="Gene3D" id="2.70.150.10">
    <property type="entry name" value="Calcium-transporting ATPase, cytoplasmic transduction domain A"/>
    <property type="match status" value="2"/>
</dbReference>
<dbReference type="SUPFAM" id="SSF81653">
    <property type="entry name" value="Calcium ATPase, transduction domain A"/>
    <property type="match status" value="1"/>
</dbReference>
<dbReference type="SFLD" id="SFLDF00027">
    <property type="entry name" value="p-type_atpase"/>
    <property type="match status" value="1"/>
</dbReference>
<dbReference type="PRINTS" id="PR00120">
    <property type="entry name" value="HATPASE"/>
</dbReference>
<dbReference type="GO" id="GO:0005524">
    <property type="term" value="F:ATP binding"/>
    <property type="evidence" value="ECO:0007669"/>
    <property type="project" value="UniProtKB-KW"/>
</dbReference>
<dbReference type="Pfam" id="PF00690">
    <property type="entry name" value="Cation_ATPase_N"/>
    <property type="match status" value="1"/>
</dbReference>
<dbReference type="Pfam" id="PF08282">
    <property type="entry name" value="Hydrolase_3"/>
    <property type="match status" value="1"/>
</dbReference>
<feature type="region of interest" description="Disordered" evidence="8">
    <location>
        <begin position="163"/>
        <end position="213"/>
    </location>
</feature>
<evidence type="ECO:0000256" key="6">
    <source>
        <dbReference type="ARBA" id="ARBA00022989"/>
    </source>
</evidence>
<dbReference type="SUPFAM" id="SSF81665">
    <property type="entry name" value="Calcium ATPase, transmembrane domain M"/>
    <property type="match status" value="1"/>
</dbReference>
<dbReference type="RefSeq" id="WP_067260202.1">
    <property type="nucleotide sequence ID" value="NZ_LWMW01000126.1"/>
</dbReference>
<dbReference type="NCBIfam" id="TIGR01494">
    <property type="entry name" value="ATPase_P-type"/>
    <property type="match status" value="3"/>
</dbReference>
<dbReference type="EMBL" id="LWMW01000126">
    <property type="protein sequence ID" value="KZX15194.1"/>
    <property type="molecule type" value="Genomic_DNA"/>
</dbReference>
<feature type="domain" description="Cation-transporting P-type ATPase N-terminal" evidence="10">
    <location>
        <begin position="1"/>
        <end position="71"/>
    </location>
</feature>
<dbReference type="InterPro" id="IPR023299">
    <property type="entry name" value="ATPase_P-typ_cyto_dom_N"/>
</dbReference>
<organism evidence="11 12">
    <name type="scientific">Methanobrevibacter cuticularis</name>
    <dbReference type="NCBI Taxonomy" id="47311"/>
    <lineage>
        <taxon>Archaea</taxon>
        <taxon>Methanobacteriati</taxon>
        <taxon>Methanobacteriota</taxon>
        <taxon>Methanomada group</taxon>
        <taxon>Methanobacteria</taxon>
        <taxon>Methanobacteriales</taxon>
        <taxon>Methanobacteriaceae</taxon>
        <taxon>Methanobrevibacter</taxon>
    </lineage>
</organism>
<dbReference type="GO" id="GO:0016887">
    <property type="term" value="F:ATP hydrolysis activity"/>
    <property type="evidence" value="ECO:0007669"/>
    <property type="project" value="InterPro"/>
</dbReference>
<proteinExistence type="predicted"/>
<comment type="caution">
    <text evidence="11">The sequence shown here is derived from an EMBL/GenBank/DDBJ whole genome shotgun (WGS) entry which is preliminary data.</text>
</comment>
<dbReference type="InterPro" id="IPR044492">
    <property type="entry name" value="P_typ_ATPase_HD_dom"/>
</dbReference>
<reference evidence="11 12" key="1">
    <citation type="submission" date="2016-04" db="EMBL/GenBank/DDBJ databases">
        <title>Genome sequence of Methanobrevibacter cuticularis DSM 11139.</title>
        <authorList>
            <person name="Poehlein A."/>
            <person name="Seedorf H."/>
            <person name="Daniel R."/>
        </authorList>
    </citation>
    <scope>NUCLEOTIDE SEQUENCE [LARGE SCALE GENOMIC DNA]</scope>
    <source>
        <strain evidence="11 12">DSM 11139</strain>
    </source>
</reference>
<dbReference type="GO" id="GO:0016020">
    <property type="term" value="C:membrane"/>
    <property type="evidence" value="ECO:0007669"/>
    <property type="project" value="UniProtKB-SubCell"/>
</dbReference>
<dbReference type="SUPFAM" id="SSF56784">
    <property type="entry name" value="HAD-like"/>
    <property type="match status" value="1"/>
</dbReference>
<dbReference type="InterPro" id="IPR001757">
    <property type="entry name" value="P_typ_ATPase"/>
</dbReference>
<dbReference type="SFLD" id="SFLDS00003">
    <property type="entry name" value="Haloacid_Dehalogenase"/>
    <property type="match status" value="1"/>
</dbReference>
<dbReference type="SUPFAM" id="SSF81660">
    <property type="entry name" value="Metal cation-transporting ATPase, ATP-binding domain N"/>
    <property type="match status" value="1"/>
</dbReference>
<evidence type="ECO:0000259" key="10">
    <source>
        <dbReference type="SMART" id="SM00831"/>
    </source>
</evidence>
<feature type="transmembrane region" description="Helical" evidence="9">
    <location>
        <begin position="276"/>
        <end position="294"/>
    </location>
</feature>
<dbReference type="InterPro" id="IPR036412">
    <property type="entry name" value="HAD-like_sf"/>
</dbReference>
<dbReference type="InterPro" id="IPR006068">
    <property type="entry name" value="ATPase_P-typ_cation-transptr_C"/>
</dbReference>
<dbReference type="Gene3D" id="3.40.50.1000">
    <property type="entry name" value="HAD superfamily/HAD-like"/>
    <property type="match status" value="1"/>
</dbReference>
<feature type="region of interest" description="Disordered" evidence="8">
    <location>
        <begin position="1"/>
        <end position="22"/>
    </location>
</feature>
<keyword evidence="4" id="KW-0067">ATP-binding</keyword>
<evidence type="ECO:0000256" key="5">
    <source>
        <dbReference type="ARBA" id="ARBA00022967"/>
    </source>
</evidence>
<dbReference type="AlphaFoldDB" id="A0A166D4B6"/>
<evidence type="ECO:0000256" key="1">
    <source>
        <dbReference type="ARBA" id="ARBA00004141"/>
    </source>
</evidence>
<dbReference type="PATRIC" id="fig|47311.3.peg.1794"/>
<evidence type="ECO:0000256" key="8">
    <source>
        <dbReference type="SAM" id="MobiDB-lite"/>
    </source>
</evidence>
<gene>
    <name evidence="11" type="ORF">MBCUT_16480</name>
</gene>
<dbReference type="SMART" id="SM00831">
    <property type="entry name" value="Cation_ATPase_N"/>
    <property type="match status" value="1"/>
</dbReference>
<dbReference type="InterPro" id="IPR023298">
    <property type="entry name" value="ATPase_P-typ_TM_dom_sf"/>
</dbReference>
<keyword evidence="5" id="KW-1278">Translocase</keyword>
<dbReference type="InterPro" id="IPR004014">
    <property type="entry name" value="ATPase_P-typ_cation-transptr_N"/>
</dbReference>
<evidence type="ECO:0000256" key="2">
    <source>
        <dbReference type="ARBA" id="ARBA00022692"/>
    </source>
</evidence>
<evidence type="ECO:0000256" key="3">
    <source>
        <dbReference type="ARBA" id="ARBA00022741"/>
    </source>
</evidence>
<dbReference type="Proteomes" id="UP000077275">
    <property type="component" value="Unassembled WGS sequence"/>
</dbReference>
<dbReference type="InterPro" id="IPR023214">
    <property type="entry name" value="HAD_sf"/>
</dbReference>
<dbReference type="SFLD" id="SFLDG00002">
    <property type="entry name" value="C1.7:_P-type_atpase_like"/>
    <property type="match status" value="1"/>
</dbReference>
<dbReference type="PROSITE" id="PS00154">
    <property type="entry name" value="ATPASE_E1_E2"/>
    <property type="match status" value="1"/>
</dbReference>
<protein>
    <submittedName>
        <fullName evidence="11">Calcium-transporting ATPase 1</fullName>
        <ecNumber evidence="11">3.6.3.8</ecNumber>
    </submittedName>
</protein>
<keyword evidence="6 9" id="KW-1133">Transmembrane helix</keyword>
<dbReference type="Pfam" id="PF00122">
    <property type="entry name" value="E1-E2_ATPase"/>
    <property type="match status" value="1"/>
</dbReference>
<feature type="transmembrane region" description="Helical" evidence="9">
    <location>
        <begin position="75"/>
        <end position="94"/>
    </location>
</feature>
<evidence type="ECO:0000256" key="9">
    <source>
        <dbReference type="SAM" id="Phobius"/>
    </source>
</evidence>
<keyword evidence="11" id="KW-0378">Hydrolase</keyword>
<feature type="transmembrane region" description="Helical" evidence="9">
    <location>
        <begin position="856"/>
        <end position="876"/>
    </location>
</feature>
<feature type="compositionally biased region" description="Low complexity" evidence="8">
    <location>
        <begin position="466"/>
        <end position="477"/>
    </location>
</feature>
<dbReference type="InterPro" id="IPR018303">
    <property type="entry name" value="ATPase_P-typ_P_site"/>
</dbReference>
<evidence type="ECO:0000256" key="4">
    <source>
        <dbReference type="ARBA" id="ARBA00022840"/>
    </source>
</evidence>
<feature type="compositionally biased region" description="Polar residues" evidence="8">
    <location>
        <begin position="454"/>
        <end position="465"/>
    </location>
</feature>
<dbReference type="InterPro" id="IPR059000">
    <property type="entry name" value="ATPase_P-type_domA"/>
</dbReference>
<dbReference type="STRING" id="47311.MBCUT_16480"/>
<dbReference type="Gene3D" id="1.20.1110.10">
    <property type="entry name" value="Calcium-transporting ATPase, transmembrane domain"/>
    <property type="match status" value="3"/>
</dbReference>
<dbReference type="Gene3D" id="3.40.1110.10">
    <property type="entry name" value="Calcium-transporting ATPase, cytoplasmic domain N"/>
    <property type="match status" value="1"/>
</dbReference>
<feature type="compositionally biased region" description="Low complexity" evidence="8">
    <location>
        <begin position="174"/>
        <end position="202"/>
    </location>
</feature>
<keyword evidence="7 9" id="KW-0472">Membrane</keyword>